<dbReference type="InterPro" id="IPR026590">
    <property type="entry name" value="Ssirtuin_cat_dom"/>
</dbReference>
<organism evidence="6 7">
    <name type="scientific">Gleimia hominis</name>
    <dbReference type="NCBI Taxonomy" id="595468"/>
    <lineage>
        <taxon>Bacteria</taxon>
        <taxon>Bacillati</taxon>
        <taxon>Actinomycetota</taxon>
        <taxon>Actinomycetes</taxon>
        <taxon>Actinomycetales</taxon>
        <taxon>Actinomycetaceae</taxon>
        <taxon>Gleimia</taxon>
    </lineage>
</organism>
<dbReference type="EC" id="2.3.1.286" evidence="1"/>
<evidence type="ECO:0000259" key="5">
    <source>
        <dbReference type="PROSITE" id="PS50305"/>
    </source>
</evidence>
<reference evidence="6 7" key="1">
    <citation type="submission" date="2023-06" db="EMBL/GenBank/DDBJ databases">
        <title>Draft genome sequence of Gleimia hominis type strain CCUG 57540T.</title>
        <authorList>
            <person name="Salva-Serra F."/>
            <person name="Cardew S."/>
            <person name="Jensie Markopoulos S."/>
            <person name="Ohlen M."/>
            <person name="Inganas E."/>
            <person name="Svensson-Stadler L."/>
            <person name="Moore E.R.B."/>
        </authorList>
    </citation>
    <scope>NUCLEOTIDE SEQUENCE [LARGE SCALE GENOMIC DNA]</scope>
    <source>
        <strain evidence="6 7">CCUG 57540</strain>
    </source>
</reference>
<accession>A0ABU3I8A8</accession>
<gene>
    <name evidence="6" type="ORF">QS713_00855</name>
</gene>
<evidence type="ECO:0000256" key="1">
    <source>
        <dbReference type="ARBA" id="ARBA00012928"/>
    </source>
</evidence>
<dbReference type="EMBL" id="JASXSX010000001">
    <property type="protein sequence ID" value="MDT3766620.1"/>
    <property type="molecule type" value="Genomic_DNA"/>
</dbReference>
<dbReference type="SUPFAM" id="SSF52467">
    <property type="entry name" value="DHS-like NAD/FAD-binding domain"/>
    <property type="match status" value="1"/>
</dbReference>
<protein>
    <recommendedName>
        <fullName evidence="1">protein acetyllysine N-acetyltransferase</fullName>
        <ecNumber evidence="1">2.3.1.286</ecNumber>
    </recommendedName>
</protein>
<dbReference type="InterPro" id="IPR026591">
    <property type="entry name" value="Sirtuin_cat_small_dom_sf"/>
</dbReference>
<keyword evidence="3" id="KW-0520">NAD</keyword>
<comment type="caution">
    <text evidence="6">The sequence shown here is derived from an EMBL/GenBank/DDBJ whole genome shotgun (WGS) entry which is preliminary data.</text>
</comment>
<evidence type="ECO:0000313" key="6">
    <source>
        <dbReference type="EMBL" id="MDT3766620.1"/>
    </source>
</evidence>
<sequence>MTSTTQEAGKQLADLMRGRTTMVVAGAGMSTDAGLPDYRGTGSSGTPTVDYDLFMSDKKWQRWVWQRNQETWRAVTRLQPTPAHRVVAKWQAEGLVNGVATQNVDGLDARAGIKDPMLLHGTFALVNCTGCGSQFPREDVDEWMRKLNPNVVDDPDPAHCAILAEADEAGADASTFEPAPCPKCGGVLKPDVVFFGEMLPMEAMSRAYAAAAAADVVLALGTSLLVGTGLWVVSEGLQSGADFAIVNLGPTAADNYATLRIEGNVSDILQAADQAL</sequence>
<feature type="domain" description="Deacetylase sirtuin-type" evidence="5">
    <location>
        <begin position="2"/>
        <end position="276"/>
    </location>
</feature>
<feature type="binding site" evidence="4">
    <location>
        <position position="131"/>
    </location>
    <ligand>
        <name>Zn(2+)</name>
        <dbReference type="ChEBI" id="CHEBI:29105"/>
    </ligand>
</feature>
<dbReference type="InterPro" id="IPR003000">
    <property type="entry name" value="Sirtuin"/>
</dbReference>
<dbReference type="Proteomes" id="UP001247542">
    <property type="component" value="Unassembled WGS sequence"/>
</dbReference>
<proteinExistence type="predicted"/>
<dbReference type="GO" id="GO:0034979">
    <property type="term" value="F:NAD-dependent protein lysine deacetylase activity"/>
    <property type="evidence" value="ECO:0007669"/>
    <property type="project" value="UniProtKB-EC"/>
</dbReference>
<dbReference type="InterPro" id="IPR029035">
    <property type="entry name" value="DHS-like_NAD/FAD-binding_dom"/>
</dbReference>
<dbReference type="PANTHER" id="PTHR11085:SF10">
    <property type="entry name" value="NAD-DEPENDENT PROTEIN DEACYLASE SIRTUIN-5, MITOCHONDRIAL-RELATED"/>
    <property type="match status" value="1"/>
</dbReference>
<keyword evidence="4" id="KW-0862">Zinc</keyword>
<dbReference type="PROSITE" id="PS50305">
    <property type="entry name" value="SIRTUIN"/>
    <property type="match status" value="1"/>
</dbReference>
<dbReference type="Gene3D" id="3.30.1600.10">
    <property type="entry name" value="SIR2/SIRT2 'Small Domain"/>
    <property type="match status" value="1"/>
</dbReference>
<dbReference type="PANTHER" id="PTHR11085">
    <property type="entry name" value="NAD-DEPENDENT PROTEIN DEACYLASE SIRTUIN-5, MITOCHONDRIAL-RELATED"/>
    <property type="match status" value="1"/>
</dbReference>
<dbReference type="Gene3D" id="3.40.50.1220">
    <property type="entry name" value="TPP-binding domain"/>
    <property type="match status" value="1"/>
</dbReference>
<keyword evidence="7" id="KW-1185">Reference proteome</keyword>
<dbReference type="RefSeq" id="WP_313271666.1">
    <property type="nucleotide sequence ID" value="NZ_JASXSX010000001.1"/>
</dbReference>
<keyword evidence="4" id="KW-0479">Metal-binding</keyword>
<evidence type="ECO:0000256" key="4">
    <source>
        <dbReference type="PROSITE-ProRule" id="PRU00236"/>
    </source>
</evidence>
<feature type="binding site" evidence="4">
    <location>
        <position position="184"/>
    </location>
    <ligand>
        <name>Zn(2+)</name>
        <dbReference type="ChEBI" id="CHEBI:29105"/>
    </ligand>
</feature>
<keyword evidence="2 6" id="KW-0808">Transferase</keyword>
<dbReference type="Pfam" id="PF02146">
    <property type="entry name" value="SIR2"/>
    <property type="match status" value="1"/>
</dbReference>
<evidence type="ECO:0000313" key="7">
    <source>
        <dbReference type="Proteomes" id="UP001247542"/>
    </source>
</evidence>
<keyword evidence="6" id="KW-0012">Acyltransferase</keyword>
<feature type="binding site" evidence="4">
    <location>
        <position position="181"/>
    </location>
    <ligand>
        <name>Zn(2+)</name>
        <dbReference type="ChEBI" id="CHEBI:29105"/>
    </ligand>
</feature>
<feature type="active site" description="Proton acceptor" evidence="4">
    <location>
        <position position="120"/>
    </location>
</feature>
<dbReference type="InterPro" id="IPR050134">
    <property type="entry name" value="NAD-dep_sirtuin_deacylases"/>
</dbReference>
<evidence type="ECO:0000256" key="3">
    <source>
        <dbReference type="ARBA" id="ARBA00023027"/>
    </source>
</evidence>
<feature type="binding site" evidence="4">
    <location>
        <position position="128"/>
    </location>
    <ligand>
        <name>Zn(2+)</name>
        <dbReference type="ChEBI" id="CHEBI:29105"/>
    </ligand>
</feature>
<name>A0ABU3I8A8_9ACTO</name>
<evidence type="ECO:0000256" key="2">
    <source>
        <dbReference type="ARBA" id="ARBA00022679"/>
    </source>
</evidence>